<keyword evidence="10" id="KW-0739">Sodium transport</keyword>
<feature type="transmembrane region" description="Helical" evidence="12">
    <location>
        <begin position="95"/>
        <end position="115"/>
    </location>
</feature>
<keyword evidence="9 12" id="KW-0472">Membrane</keyword>
<feature type="transmembrane region" description="Helical" evidence="12">
    <location>
        <begin position="168"/>
        <end position="190"/>
    </location>
</feature>
<evidence type="ECO:0000256" key="3">
    <source>
        <dbReference type="ARBA" id="ARBA00022448"/>
    </source>
</evidence>
<evidence type="ECO:0000256" key="4">
    <source>
        <dbReference type="ARBA" id="ARBA00022475"/>
    </source>
</evidence>
<dbReference type="PANTHER" id="PTHR42985">
    <property type="entry name" value="SODIUM-COUPLED MONOCARBOXYLATE TRANSPORTER"/>
    <property type="match status" value="1"/>
</dbReference>
<gene>
    <name evidence="13" type="ORF">FR932_04525</name>
</gene>
<dbReference type="EMBL" id="CP044399">
    <property type="protein sequence ID" value="QFI37146.1"/>
    <property type="molecule type" value="Genomic_DNA"/>
</dbReference>
<dbReference type="NCBIfam" id="TIGR00813">
    <property type="entry name" value="sss"/>
    <property type="match status" value="1"/>
</dbReference>
<keyword evidence="4" id="KW-1003">Cell membrane</keyword>
<protein>
    <submittedName>
        <fullName evidence="13">Sodium/solute symporter</fullName>
    </submittedName>
</protein>
<sequence>MLLLFISDVTSNIQMVTYSSLAVVVCYIIITLLISYLVNFRYNKGDDFATGGQQFGWFTAGVSILATYISAMTFIGMPGWVYNSGMEAMSVHLNYPIVIFFTVTFFVPVFYKLKLTSIYEYLELRFGIYARTINSLVFLVVQCISAGVILYAVALILVQVIPISISEAIIYISLFTALYTCIGGISTVIWTDMLQSIVLVIGSVAIFCILLIDINSKEFLSPNNLTIINTSFDLGVDTTLWAGVVAVSFLHLSVYGTNQLIIQRTLATKNVEHAQKSMLLCGYSAFFIYLFFSVLGVLLSIYYQNQHFDNSNEVILDFVFNHTNPIVIGLVISALAAAAMSTLDSTYNSMATVATFDIYKRFVCKNGSQRHYDSVARKMSLVAAAAVVVPALLAISNESVLKTIASLTSIFVGIRLGSFVLGLFFHKANEKGVIVGSILSIVAVFMARYADISWPWFAPIGTLVFLFFGVLTSRFYGCNSIEQQHFIKNQTALVSKPKASHYGLFVFGAMTIVACLFIPDWLFAVLS</sequence>
<evidence type="ECO:0000256" key="7">
    <source>
        <dbReference type="ARBA" id="ARBA00023053"/>
    </source>
</evidence>
<dbReference type="PROSITE" id="PS50283">
    <property type="entry name" value="NA_SOLUT_SYMP_3"/>
    <property type="match status" value="1"/>
</dbReference>
<keyword evidence="14" id="KW-1185">Reference proteome</keyword>
<evidence type="ECO:0000256" key="6">
    <source>
        <dbReference type="ARBA" id="ARBA00022989"/>
    </source>
</evidence>
<feature type="transmembrane region" description="Helical" evidence="12">
    <location>
        <begin position="379"/>
        <end position="397"/>
    </location>
</feature>
<feature type="transmembrane region" description="Helical" evidence="12">
    <location>
        <begin position="20"/>
        <end position="42"/>
    </location>
</feature>
<feature type="transmembrane region" description="Helical" evidence="12">
    <location>
        <begin position="54"/>
        <end position="75"/>
    </location>
</feature>
<comment type="similarity">
    <text evidence="2 11">Belongs to the sodium:solute symporter (SSF) (TC 2.A.21) family.</text>
</comment>
<evidence type="ECO:0000256" key="2">
    <source>
        <dbReference type="ARBA" id="ARBA00006434"/>
    </source>
</evidence>
<comment type="subcellular location">
    <subcellularLocation>
        <location evidence="1">Cell membrane</location>
        <topology evidence="1">Multi-pass membrane protein</topology>
    </subcellularLocation>
</comment>
<evidence type="ECO:0000313" key="13">
    <source>
        <dbReference type="EMBL" id="QFI37146.1"/>
    </source>
</evidence>
<keyword evidence="3" id="KW-0813">Transport</keyword>
<dbReference type="KEGG" id="mmaa:FR932_04525"/>
<evidence type="ECO:0000256" key="11">
    <source>
        <dbReference type="RuleBase" id="RU362091"/>
    </source>
</evidence>
<keyword evidence="6 12" id="KW-1133">Transmembrane helix</keyword>
<dbReference type="AlphaFoldDB" id="A0A5J6WGJ6"/>
<dbReference type="Proteomes" id="UP000327424">
    <property type="component" value="Chromosome"/>
</dbReference>
<feature type="transmembrane region" description="Helical" evidence="12">
    <location>
        <begin position="239"/>
        <end position="257"/>
    </location>
</feature>
<evidence type="ECO:0000256" key="1">
    <source>
        <dbReference type="ARBA" id="ARBA00004651"/>
    </source>
</evidence>
<feature type="transmembrane region" description="Helical" evidence="12">
    <location>
        <begin position="403"/>
        <end position="425"/>
    </location>
</feature>
<dbReference type="PANTHER" id="PTHR42985:SF47">
    <property type="entry name" value="INTEGRAL MEMBRANE TRANSPORT PROTEIN"/>
    <property type="match status" value="1"/>
</dbReference>
<dbReference type="Pfam" id="PF00474">
    <property type="entry name" value="SSF"/>
    <property type="match status" value="1"/>
</dbReference>
<feature type="transmembrane region" description="Helical" evidence="12">
    <location>
        <begin position="499"/>
        <end position="519"/>
    </location>
</feature>
<feature type="transmembrane region" description="Helical" evidence="12">
    <location>
        <begin position="456"/>
        <end position="478"/>
    </location>
</feature>
<keyword evidence="7" id="KW-0915">Sodium</keyword>
<dbReference type="InterPro" id="IPR001734">
    <property type="entry name" value="Na/solute_symporter"/>
</dbReference>
<dbReference type="GO" id="GO:0015293">
    <property type="term" value="F:symporter activity"/>
    <property type="evidence" value="ECO:0007669"/>
    <property type="project" value="TreeGrafter"/>
</dbReference>
<dbReference type="InterPro" id="IPR051163">
    <property type="entry name" value="Sodium:Solute_Symporter_SSF"/>
</dbReference>
<evidence type="ECO:0000256" key="5">
    <source>
        <dbReference type="ARBA" id="ARBA00022692"/>
    </source>
</evidence>
<feature type="transmembrane region" description="Helical" evidence="12">
    <location>
        <begin position="278"/>
        <end position="303"/>
    </location>
</feature>
<accession>A0A5J6WGJ6</accession>
<evidence type="ECO:0000256" key="10">
    <source>
        <dbReference type="ARBA" id="ARBA00023201"/>
    </source>
</evidence>
<feature type="transmembrane region" description="Helical" evidence="12">
    <location>
        <begin position="432"/>
        <end position="450"/>
    </location>
</feature>
<evidence type="ECO:0000256" key="12">
    <source>
        <dbReference type="SAM" id="Phobius"/>
    </source>
</evidence>
<name>A0A5J6WGJ6_MORMI</name>
<organism evidence="13 14">
    <name type="scientific">Moritella marina ATCC 15381</name>
    <dbReference type="NCBI Taxonomy" id="1202962"/>
    <lineage>
        <taxon>Bacteria</taxon>
        <taxon>Pseudomonadati</taxon>
        <taxon>Pseudomonadota</taxon>
        <taxon>Gammaproteobacteria</taxon>
        <taxon>Alteromonadales</taxon>
        <taxon>Moritellaceae</taxon>
        <taxon>Moritella</taxon>
    </lineage>
</organism>
<dbReference type="OrthoDB" id="9814523at2"/>
<dbReference type="InterPro" id="IPR038377">
    <property type="entry name" value="Na/Glc_symporter_sf"/>
</dbReference>
<evidence type="ECO:0000256" key="9">
    <source>
        <dbReference type="ARBA" id="ARBA00023136"/>
    </source>
</evidence>
<feature type="transmembrane region" description="Helical" evidence="12">
    <location>
        <begin position="197"/>
        <end position="214"/>
    </location>
</feature>
<feature type="transmembrane region" description="Helical" evidence="12">
    <location>
        <begin position="136"/>
        <end position="162"/>
    </location>
</feature>
<keyword evidence="8" id="KW-0406">Ion transport</keyword>
<evidence type="ECO:0000256" key="8">
    <source>
        <dbReference type="ARBA" id="ARBA00023065"/>
    </source>
</evidence>
<feature type="transmembrane region" description="Helical" evidence="12">
    <location>
        <begin position="323"/>
        <end position="343"/>
    </location>
</feature>
<dbReference type="GO" id="GO:0005886">
    <property type="term" value="C:plasma membrane"/>
    <property type="evidence" value="ECO:0007669"/>
    <property type="project" value="UniProtKB-SubCell"/>
</dbReference>
<proteinExistence type="inferred from homology"/>
<reference evidence="13 14" key="1">
    <citation type="submission" date="2019-09" db="EMBL/GenBank/DDBJ databases">
        <title>Hybrid Assembly of the complete Genome of the Deep-Sea Bacterium Moritella marina from long Nanopore and Illumina reads.</title>
        <authorList>
            <person name="Magin S."/>
            <person name="Georgoulis A."/>
            <person name="Papadimitriou K."/>
            <person name="Iliakis G."/>
            <person name="Vorgias C.E."/>
        </authorList>
    </citation>
    <scope>NUCLEOTIDE SEQUENCE [LARGE SCALE GENOMIC DNA]</scope>
    <source>
        <strain evidence="13 14">MP-1</strain>
    </source>
</reference>
<dbReference type="Gene3D" id="1.20.1730.10">
    <property type="entry name" value="Sodium/glucose cotransporter"/>
    <property type="match status" value="1"/>
</dbReference>
<keyword evidence="5 12" id="KW-0812">Transmembrane</keyword>
<evidence type="ECO:0000313" key="14">
    <source>
        <dbReference type="Proteomes" id="UP000327424"/>
    </source>
</evidence>
<dbReference type="GO" id="GO:0006814">
    <property type="term" value="P:sodium ion transport"/>
    <property type="evidence" value="ECO:0007669"/>
    <property type="project" value="UniProtKB-KW"/>
</dbReference>